<name>A0AAV5S0I3_MAUHU</name>
<dbReference type="Pfam" id="PF01255">
    <property type="entry name" value="Prenyltransf"/>
    <property type="match status" value="1"/>
</dbReference>
<gene>
    <name evidence="5" type="ORF">DAKH74_038440</name>
</gene>
<organism evidence="5 6">
    <name type="scientific">Maudiozyma humilis</name>
    <name type="common">Sour dough yeast</name>
    <name type="synonym">Kazachstania humilis</name>
    <dbReference type="NCBI Taxonomy" id="51915"/>
    <lineage>
        <taxon>Eukaryota</taxon>
        <taxon>Fungi</taxon>
        <taxon>Dikarya</taxon>
        <taxon>Ascomycota</taxon>
        <taxon>Saccharomycotina</taxon>
        <taxon>Saccharomycetes</taxon>
        <taxon>Saccharomycetales</taxon>
        <taxon>Saccharomycetaceae</taxon>
        <taxon>Maudiozyma</taxon>
    </lineage>
</organism>
<dbReference type="NCBIfam" id="TIGR00055">
    <property type="entry name" value="uppS"/>
    <property type="match status" value="1"/>
</dbReference>
<dbReference type="GO" id="GO:0005783">
    <property type="term" value="C:endoplasmic reticulum"/>
    <property type="evidence" value="ECO:0007669"/>
    <property type="project" value="TreeGrafter"/>
</dbReference>
<comment type="similarity">
    <text evidence="1 4">Belongs to the UPP synthase family.</text>
</comment>
<dbReference type="EC" id="2.5.1.-" evidence="4"/>
<keyword evidence="3" id="KW-0460">Magnesium</keyword>
<dbReference type="CDD" id="cd00475">
    <property type="entry name" value="Cis_IPPS"/>
    <property type="match status" value="1"/>
</dbReference>
<dbReference type="InterPro" id="IPR018520">
    <property type="entry name" value="UPP_synth-like_CS"/>
</dbReference>
<dbReference type="Gene3D" id="3.40.1180.10">
    <property type="entry name" value="Decaprenyl diphosphate synthase-like"/>
    <property type="match status" value="1"/>
</dbReference>
<dbReference type="InterPro" id="IPR036424">
    <property type="entry name" value="UPP_synth-like_sf"/>
</dbReference>
<evidence type="ECO:0000256" key="4">
    <source>
        <dbReference type="RuleBase" id="RU363018"/>
    </source>
</evidence>
<keyword evidence="2 4" id="KW-0808">Transferase</keyword>
<dbReference type="SUPFAM" id="SSF64005">
    <property type="entry name" value="Undecaprenyl diphosphate synthase"/>
    <property type="match status" value="1"/>
</dbReference>
<sequence>MTDMTETGAGSEVVPLVAGPTVELPGSWSALALLKNLFSRTVRASNHVPRHVGFIMDGNRRYARKRALEVKDGHEAGFHSMSRILELCYEAGVQVATVYAFSIENFKRSPDEVASLMDLARRRIRQITENGELTDKYGIKVQAIGALELLDADVLADIHAATERTKNNTRATLNICFPYTGREEIVHAMQGSVADHVSGSEISEETLDSHLYTAGQPPLDLLIRTSGVSRLSDFMIWQAARSGVDIELLDCLWPEFGPLRMAWVLLKFAFRNSYGAGASLADDDDE</sequence>
<accession>A0AAV5S0I3</accession>
<dbReference type="AlphaFoldDB" id="A0AAV5S0I3"/>
<dbReference type="GO" id="GO:0016094">
    <property type="term" value="P:polyprenol biosynthetic process"/>
    <property type="evidence" value="ECO:0007669"/>
    <property type="project" value="TreeGrafter"/>
</dbReference>
<dbReference type="FunFam" id="3.40.1180.10:FF:000005">
    <property type="entry name" value="Alkyl transferase"/>
    <property type="match status" value="1"/>
</dbReference>
<dbReference type="InterPro" id="IPR001441">
    <property type="entry name" value="UPP_synth-like"/>
</dbReference>
<evidence type="ECO:0000256" key="2">
    <source>
        <dbReference type="ARBA" id="ARBA00022679"/>
    </source>
</evidence>
<comment type="caution">
    <text evidence="5">The sequence shown here is derived from an EMBL/GenBank/DDBJ whole genome shotgun (WGS) entry which is preliminary data.</text>
</comment>
<dbReference type="GO" id="GO:1904423">
    <property type="term" value="C:dehydrodolichyl diphosphate synthase complex"/>
    <property type="evidence" value="ECO:0007669"/>
    <property type="project" value="TreeGrafter"/>
</dbReference>
<dbReference type="PANTHER" id="PTHR10291">
    <property type="entry name" value="DEHYDRODOLICHYL DIPHOSPHATE SYNTHASE FAMILY MEMBER"/>
    <property type="match status" value="1"/>
</dbReference>
<evidence type="ECO:0000256" key="1">
    <source>
        <dbReference type="ARBA" id="ARBA00005432"/>
    </source>
</evidence>
<protein>
    <recommendedName>
        <fullName evidence="4">Alkyl transferase</fullName>
        <ecNumber evidence="4">2.5.1.-</ecNumber>
    </recommendedName>
</protein>
<evidence type="ECO:0000313" key="6">
    <source>
        <dbReference type="Proteomes" id="UP001377567"/>
    </source>
</evidence>
<dbReference type="HAMAP" id="MF_01139">
    <property type="entry name" value="ISPT"/>
    <property type="match status" value="1"/>
</dbReference>
<keyword evidence="6" id="KW-1185">Reference proteome</keyword>
<dbReference type="GO" id="GO:0016020">
    <property type="term" value="C:membrane"/>
    <property type="evidence" value="ECO:0007669"/>
    <property type="project" value="TreeGrafter"/>
</dbReference>
<evidence type="ECO:0000313" key="5">
    <source>
        <dbReference type="EMBL" id="GMM57228.1"/>
    </source>
</evidence>
<reference evidence="5 6" key="1">
    <citation type="journal article" date="2023" name="Elife">
        <title>Identification of key yeast species and microbe-microbe interactions impacting larval growth of Drosophila in the wild.</title>
        <authorList>
            <person name="Mure A."/>
            <person name="Sugiura Y."/>
            <person name="Maeda R."/>
            <person name="Honda K."/>
            <person name="Sakurai N."/>
            <person name="Takahashi Y."/>
            <person name="Watada M."/>
            <person name="Katoh T."/>
            <person name="Gotoh A."/>
            <person name="Gotoh Y."/>
            <person name="Taniguchi I."/>
            <person name="Nakamura K."/>
            <person name="Hayashi T."/>
            <person name="Katayama T."/>
            <person name="Uemura T."/>
            <person name="Hattori Y."/>
        </authorList>
    </citation>
    <scope>NUCLEOTIDE SEQUENCE [LARGE SCALE GENOMIC DNA]</scope>
    <source>
        <strain evidence="5 6">KH-74</strain>
    </source>
</reference>
<evidence type="ECO:0000256" key="3">
    <source>
        <dbReference type="ARBA" id="ARBA00022842"/>
    </source>
</evidence>
<dbReference type="PANTHER" id="PTHR10291:SF43">
    <property type="entry name" value="DEHYDRODOLICHYL DIPHOSPHATE SYNTHASE COMPLEX SUBUNIT DHDDS"/>
    <property type="match status" value="1"/>
</dbReference>
<dbReference type="GO" id="GO:0005811">
    <property type="term" value="C:lipid droplet"/>
    <property type="evidence" value="ECO:0007669"/>
    <property type="project" value="TreeGrafter"/>
</dbReference>
<proteinExistence type="inferred from homology"/>
<dbReference type="Proteomes" id="UP001377567">
    <property type="component" value="Unassembled WGS sequence"/>
</dbReference>
<dbReference type="GO" id="GO:0045547">
    <property type="term" value="F:ditrans,polycis-polyprenyl diphosphate synthase [(2E,6E)-farnesyl diphosphate specific] activity"/>
    <property type="evidence" value="ECO:0007669"/>
    <property type="project" value="TreeGrafter"/>
</dbReference>
<dbReference type="PROSITE" id="PS01066">
    <property type="entry name" value="UPP_SYNTHASE"/>
    <property type="match status" value="1"/>
</dbReference>
<dbReference type="EMBL" id="BTGD01000011">
    <property type="protein sequence ID" value="GMM57228.1"/>
    <property type="molecule type" value="Genomic_DNA"/>
</dbReference>